<dbReference type="InterPro" id="IPR029475">
    <property type="entry name" value="DUF6807"/>
</dbReference>
<sequence length="273" mass="30564">RGFPLNPRPGERTDHPHHIGSWLNYGDVNGLDFWGNSDAIPPERAEEMGTIRLEKINRLESGSDSAKLSVTCDWMNSEKKVLLKENTDFIFSVEKDKRIIDRITTLTAQKEAVVFKDTKEGMLGIRVARELEHPSDKPVTLSDAHGKKTDVPVLDNTGVTGHYLSSEGVEGMEVWGKRAKWVALSGTVKGKDVTVVIMDKPSNVGYPTYWHARGYGLFAANPLGQKIFSNGKEELNFTLKPGESVTFKYRIEILNGKANKIQLDKEYNKFATK</sequence>
<evidence type="ECO:0000313" key="1">
    <source>
        <dbReference type="EMBL" id="VAX23173.1"/>
    </source>
</evidence>
<dbReference type="AlphaFoldDB" id="A0A3B1CEL7"/>
<accession>A0A3B1CEL7</accession>
<feature type="non-terminal residue" evidence="1">
    <location>
        <position position="1"/>
    </location>
</feature>
<gene>
    <name evidence="1" type="ORF">MNBD_IGNAVI01-1331</name>
</gene>
<reference evidence="1" key="1">
    <citation type="submission" date="2018-06" db="EMBL/GenBank/DDBJ databases">
        <authorList>
            <person name="Zhirakovskaya E."/>
        </authorList>
    </citation>
    <scope>NUCLEOTIDE SEQUENCE</scope>
</reference>
<protein>
    <recommendedName>
        <fullName evidence="2">Methane oxygenase PmoA</fullName>
    </recommendedName>
</protein>
<name>A0A3B1CEL7_9ZZZZ</name>
<dbReference type="Pfam" id="PF14100">
    <property type="entry name" value="DUF6807"/>
    <property type="match status" value="1"/>
</dbReference>
<evidence type="ECO:0008006" key="2">
    <source>
        <dbReference type="Google" id="ProtNLM"/>
    </source>
</evidence>
<organism evidence="1">
    <name type="scientific">hydrothermal vent metagenome</name>
    <dbReference type="NCBI Taxonomy" id="652676"/>
    <lineage>
        <taxon>unclassified sequences</taxon>
        <taxon>metagenomes</taxon>
        <taxon>ecological metagenomes</taxon>
    </lineage>
</organism>
<proteinExistence type="predicted"/>
<dbReference type="EMBL" id="UOGD01000242">
    <property type="protein sequence ID" value="VAX23173.1"/>
    <property type="molecule type" value="Genomic_DNA"/>
</dbReference>